<accession>A0A0C9YF57</accession>
<name>A0A0C9YF57_9AGAM</name>
<dbReference type="Proteomes" id="UP000054018">
    <property type="component" value="Unassembled WGS sequence"/>
</dbReference>
<dbReference type="AlphaFoldDB" id="A0A0C9YF57"/>
<dbReference type="STRING" id="765257.A0A0C9YF57"/>
<evidence type="ECO:0000313" key="2">
    <source>
        <dbReference type="Proteomes" id="UP000054018"/>
    </source>
</evidence>
<reference evidence="1 2" key="1">
    <citation type="submission" date="2014-04" db="EMBL/GenBank/DDBJ databases">
        <authorList>
            <consortium name="DOE Joint Genome Institute"/>
            <person name="Kuo A."/>
            <person name="Kohler A."/>
            <person name="Costa M.D."/>
            <person name="Nagy L.G."/>
            <person name="Floudas D."/>
            <person name="Copeland A."/>
            <person name="Barry K.W."/>
            <person name="Cichocki N."/>
            <person name="Veneault-Fourrey C."/>
            <person name="LaButti K."/>
            <person name="Lindquist E.A."/>
            <person name="Lipzen A."/>
            <person name="Lundell T."/>
            <person name="Morin E."/>
            <person name="Murat C."/>
            <person name="Sun H."/>
            <person name="Tunlid A."/>
            <person name="Henrissat B."/>
            <person name="Grigoriev I.V."/>
            <person name="Hibbett D.S."/>
            <person name="Martin F."/>
            <person name="Nordberg H.P."/>
            <person name="Cantor M.N."/>
            <person name="Hua S.X."/>
        </authorList>
    </citation>
    <scope>NUCLEOTIDE SEQUENCE [LARGE SCALE GENOMIC DNA]</scope>
    <source>
        <strain evidence="1 2">441</strain>
    </source>
</reference>
<dbReference type="EMBL" id="KN833898">
    <property type="protein sequence ID" value="KIK15261.1"/>
    <property type="molecule type" value="Genomic_DNA"/>
</dbReference>
<evidence type="ECO:0000313" key="1">
    <source>
        <dbReference type="EMBL" id="KIK15261.1"/>
    </source>
</evidence>
<reference evidence="2" key="2">
    <citation type="submission" date="2015-01" db="EMBL/GenBank/DDBJ databases">
        <title>Evolutionary Origins and Diversification of the Mycorrhizal Mutualists.</title>
        <authorList>
            <consortium name="DOE Joint Genome Institute"/>
            <consortium name="Mycorrhizal Genomics Consortium"/>
            <person name="Kohler A."/>
            <person name="Kuo A."/>
            <person name="Nagy L.G."/>
            <person name="Floudas D."/>
            <person name="Copeland A."/>
            <person name="Barry K.W."/>
            <person name="Cichocki N."/>
            <person name="Veneault-Fourrey C."/>
            <person name="LaButti K."/>
            <person name="Lindquist E.A."/>
            <person name="Lipzen A."/>
            <person name="Lundell T."/>
            <person name="Morin E."/>
            <person name="Murat C."/>
            <person name="Riley R."/>
            <person name="Ohm R."/>
            <person name="Sun H."/>
            <person name="Tunlid A."/>
            <person name="Henrissat B."/>
            <person name="Grigoriev I.V."/>
            <person name="Hibbett D.S."/>
            <person name="Martin F."/>
        </authorList>
    </citation>
    <scope>NUCLEOTIDE SEQUENCE [LARGE SCALE GENOMIC DNA]</scope>
    <source>
        <strain evidence="2">441</strain>
    </source>
</reference>
<dbReference type="OrthoDB" id="3364670at2759"/>
<gene>
    <name evidence="1" type="ORF">PISMIDRAFT_115413</name>
</gene>
<organism evidence="1 2">
    <name type="scientific">Pisolithus microcarpus 441</name>
    <dbReference type="NCBI Taxonomy" id="765257"/>
    <lineage>
        <taxon>Eukaryota</taxon>
        <taxon>Fungi</taxon>
        <taxon>Dikarya</taxon>
        <taxon>Basidiomycota</taxon>
        <taxon>Agaricomycotina</taxon>
        <taxon>Agaricomycetes</taxon>
        <taxon>Agaricomycetidae</taxon>
        <taxon>Boletales</taxon>
        <taxon>Sclerodermatineae</taxon>
        <taxon>Pisolithaceae</taxon>
        <taxon>Pisolithus</taxon>
    </lineage>
</organism>
<sequence>AAAVGYKMHQDLGAWLKCQMKKGIKAQGSMAEEVLASCDVPVPELQSQWAKEWEAQLLIQAHAPARLRKELDSVLALQADFDASEHAPQTAHTDISGRTLKVLDSMEGSHAQLLNKLETLYASLNVQDKFPKLDSVQLDFVQILLMARDLKINIHKQVVGSFFEWDKLD</sequence>
<dbReference type="HOGENOM" id="CLU_114232_0_0_1"/>
<protein>
    <submittedName>
        <fullName evidence="1">Uncharacterized protein</fullName>
    </submittedName>
</protein>
<feature type="non-terminal residue" evidence="1">
    <location>
        <position position="169"/>
    </location>
</feature>
<keyword evidence="2" id="KW-1185">Reference proteome</keyword>
<proteinExistence type="predicted"/>